<proteinExistence type="predicted"/>
<evidence type="ECO:0000313" key="3">
    <source>
        <dbReference type="Proteomes" id="UP000799770"/>
    </source>
</evidence>
<accession>A0A6A5ZL66</accession>
<dbReference type="EMBL" id="ML977314">
    <property type="protein sequence ID" value="KAF2120109.1"/>
    <property type="molecule type" value="Genomic_DNA"/>
</dbReference>
<gene>
    <name evidence="2" type="ORF">BDV96DRAFT_464003</name>
</gene>
<protein>
    <submittedName>
        <fullName evidence="2">Uncharacterized protein</fullName>
    </submittedName>
</protein>
<feature type="compositionally biased region" description="Polar residues" evidence="1">
    <location>
        <begin position="109"/>
        <end position="121"/>
    </location>
</feature>
<feature type="non-terminal residue" evidence="2">
    <location>
        <position position="291"/>
    </location>
</feature>
<evidence type="ECO:0000256" key="1">
    <source>
        <dbReference type="SAM" id="MobiDB-lite"/>
    </source>
</evidence>
<organism evidence="2 3">
    <name type="scientific">Lophiotrema nucula</name>
    <dbReference type="NCBI Taxonomy" id="690887"/>
    <lineage>
        <taxon>Eukaryota</taxon>
        <taxon>Fungi</taxon>
        <taxon>Dikarya</taxon>
        <taxon>Ascomycota</taxon>
        <taxon>Pezizomycotina</taxon>
        <taxon>Dothideomycetes</taxon>
        <taxon>Pleosporomycetidae</taxon>
        <taxon>Pleosporales</taxon>
        <taxon>Lophiotremataceae</taxon>
        <taxon>Lophiotrema</taxon>
    </lineage>
</organism>
<dbReference type="OrthoDB" id="3794887at2759"/>
<reference evidence="2" key="1">
    <citation type="journal article" date="2020" name="Stud. Mycol.">
        <title>101 Dothideomycetes genomes: a test case for predicting lifestyles and emergence of pathogens.</title>
        <authorList>
            <person name="Haridas S."/>
            <person name="Albert R."/>
            <person name="Binder M."/>
            <person name="Bloem J."/>
            <person name="Labutti K."/>
            <person name="Salamov A."/>
            <person name="Andreopoulos B."/>
            <person name="Baker S."/>
            <person name="Barry K."/>
            <person name="Bills G."/>
            <person name="Bluhm B."/>
            <person name="Cannon C."/>
            <person name="Castanera R."/>
            <person name="Culley D."/>
            <person name="Daum C."/>
            <person name="Ezra D."/>
            <person name="Gonzalez J."/>
            <person name="Henrissat B."/>
            <person name="Kuo A."/>
            <person name="Liang C."/>
            <person name="Lipzen A."/>
            <person name="Lutzoni F."/>
            <person name="Magnuson J."/>
            <person name="Mondo S."/>
            <person name="Nolan M."/>
            <person name="Ohm R."/>
            <person name="Pangilinan J."/>
            <person name="Park H.-J."/>
            <person name="Ramirez L."/>
            <person name="Alfaro M."/>
            <person name="Sun H."/>
            <person name="Tritt A."/>
            <person name="Yoshinaga Y."/>
            <person name="Zwiers L.-H."/>
            <person name="Turgeon B."/>
            <person name="Goodwin S."/>
            <person name="Spatafora J."/>
            <person name="Crous P."/>
            <person name="Grigoriev I."/>
        </authorList>
    </citation>
    <scope>NUCLEOTIDE SEQUENCE</scope>
    <source>
        <strain evidence="2">CBS 627.86</strain>
    </source>
</reference>
<dbReference type="AlphaFoldDB" id="A0A6A5ZL66"/>
<feature type="compositionally biased region" description="Acidic residues" evidence="1">
    <location>
        <begin position="178"/>
        <end position="196"/>
    </location>
</feature>
<keyword evidence="3" id="KW-1185">Reference proteome</keyword>
<sequence length="291" mass="32639">MAVPNILLRQFQTAGISDWVPGKLAETYAQLETLAFGVFEKERGQWRVHFHFEDGECEGKALPFLWNSGGYFDASCLRAGKLHVFAHFEKQRAPSENRRRTIGHAVPNEASSHQRAPSSPLTMVDEVGLPVGAPERPMLQDKENLTFGTRKRSRVEDLSSDSDESEFNPTGNLHALGSEDDDDDDDDDDGASDEESVAPLDRCFVTTPPQSLPAQATLRQHAIDYARYTSHNAAPNEYGYKHNWNVVGDQWHSKTAHARLIHGIYGVPSPIRCQRCVQNELDCRIYHPSIK</sequence>
<name>A0A6A5ZL66_9PLEO</name>
<evidence type="ECO:0000313" key="2">
    <source>
        <dbReference type="EMBL" id="KAF2120109.1"/>
    </source>
</evidence>
<dbReference type="Proteomes" id="UP000799770">
    <property type="component" value="Unassembled WGS sequence"/>
</dbReference>
<feature type="region of interest" description="Disordered" evidence="1">
    <location>
        <begin position="105"/>
        <end position="199"/>
    </location>
</feature>